<dbReference type="PANTHER" id="PTHR34109:SF1">
    <property type="entry name" value="VOC DOMAIN-CONTAINING PROTEIN"/>
    <property type="match status" value="1"/>
</dbReference>
<dbReference type="InterPro" id="IPR054575">
    <property type="entry name" value="At5g48480-like_C"/>
</dbReference>
<gene>
    <name evidence="3" type="ORF">CTI12_AA351130</name>
</gene>
<dbReference type="PANTHER" id="PTHR34109">
    <property type="entry name" value="BNAUNNG04460D PROTEIN-RELATED"/>
    <property type="match status" value="1"/>
</dbReference>
<protein>
    <recommendedName>
        <fullName evidence="2">Glyoxalase At5g48480-like C-terminal domain-containing protein</fullName>
    </recommendedName>
</protein>
<sequence length="148" mass="16435">MDILERKIWEREKFRWESEWRRLEDARRGRGTLLGKKTENGSATQQSHSSSLSPQRWTTPFRSTKTRLVLKNAKEIGTGIVFWLETEDIEAAVEKAVKAGAVAEGELTEGEGACDAAAGRVGKVKDPYGIVWVFCTPAPAKKTADVEA</sequence>
<dbReference type="AlphaFoldDB" id="A0A2U1MQX1"/>
<reference evidence="3 4" key="1">
    <citation type="journal article" date="2018" name="Mol. Plant">
        <title>The genome of Artemisia annua provides insight into the evolution of Asteraceae family and artemisinin biosynthesis.</title>
        <authorList>
            <person name="Shen Q."/>
            <person name="Zhang L."/>
            <person name="Liao Z."/>
            <person name="Wang S."/>
            <person name="Yan T."/>
            <person name="Shi P."/>
            <person name="Liu M."/>
            <person name="Fu X."/>
            <person name="Pan Q."/>
            <person name="Wang Y."/>
            <person name="Lv Z."/>
            <person name="Lu X."/>
            <person name="Zhang F."/>
            <person name="Jiang W."/>
            <person name="Ma Y."/>
            <person name="Chen M."/>
            <person name="Hao X."/>
            <person name="Li L."/>
            <person name="Tang Y."/>
            <person name="Lv G."/>
            <person name="Zhou Y."/>
            <person name="Sun X."/>
            <person name="Brodelius P.E."/>
            <person name="Rose J.K.C."/>
            <person name="Tang K."/>
        </authorList>
    </citation>
    <scope>NUCLEOTIDE SEQUENCE [LARGE SCALE GENOMIC DNA]</scope>
    <source>
        <strain evidence="4">cv. Huhao1</strain>
        <tissue evidence="3">Leaf</tissue>
    </source>
</reference>
<accession>A0A2U1MQX1</accession>
<comment type="caution">
    <text evidence="3">The sequence shown here is derived from an EMBL/GenBank/DDBJ whole genome shotgun (WGS) entry which is preliminary data.</text>
</comment>
<proteinExistence type="predicted"/>
<dbReference type="STRING" id="35608.A0A2U1MQX1"/>
<dbReference type="EMBL" id="PKPP01004588">
    <property type="protein sequence ID" value="PWA63671.1"/>
    <property type="molecule type" value="Genomic_DNA"/>
</dbReference>
<feature type="region of interest" description="Disordered" evidence="1">
    <location>
        <begin position="31"/>
        <end position="58"/>
    </location>
</feature>
<dbReference type="OrthoDB" id="2013034at2759"/>
<dbReference type="Pfam" id="PF22650">
    <property type="entry name" value="At5g48480-like_C"/>
    <property type="match status" value="1"/>
</dbReference>
<dbReference type="Proteomes" id="UP000245207">
    <property type="component" value="Unassembled WGS sequence"/>
</dbReference>
<organism evidence="3 4">
    <name type="scientific">Artemisia annua</name>
    <name type="common">Sweet wormwood</name>
    <dbReference type="NCBI Taxonomy" id="35608"/>
    <lineage>
        <taxon>Eukaryota</taxon>
        <taxon>Viridiplantae</taxon>
        <taxon>Streptophyta</taxon>
        <taxon>Embryophyta</taxon>
        <taxon>Tracheophyta</taxon>
        <taxon>Spermatophyta</taxon>
        <taxon>Magnoliopsida</taxon>
        <taxon>eudicotyledons</taxon>
        <taxon>Gunneridae</taxon>
        <taxon>Pentapetalae</taxon>
        <taxon>asterids</taxon>
        <taxon>campanulids</taxon>
        <taxon>Asterales</taxon>
        <taxon>Asteraceae</taxon>
        <taxon>Asteroideae</taxon>
        <taxon>Anthemideae</taxon>
        <taxon>Artemisiinae</taxon>
        <taxon>Artemisia</taxon>
    </lineage>
</organism>
<dbReference type="InterPro" id="IPR029068">
    <property type="entry name" value="Glyas_Bleomycin-R_OHBP_Dase"/>
</dbReference>
<evidence type="ECO:0000313" key="3">
    <source>
        <dbReference type="EMBL" id="PWA63671.1"/>
    </source>
</evidence>
<name>A0A2U1MQX1_ARTAN</name>
<feature type="domain" description="Glyoxalase At5g48480-like C-terminal" evidence="2">
    <location>
        <begin position="83"/>
        <end position="134"/>
    </location>
</feature>
<dbReference type="Gene3D" id="3.10.180.10">
    <property type="entry name" value="2,3-Dihydroxybiphenyl 1,2-Dioxygenase, domain 1"/>
    <property type="match status" value="1"/>
</dbReference>
<evidence type="ECO:0000313" key="4">
    <source>
        <dbReference type="Proteomes" id="UP000245207"/>
    </source>
</evidence>
<evidence type="ECO:0000256" key="1">
    <source>
        <dbReference type="SAM" id="MobiDB-lite"/>
    </source>
</evidence>
<evidence type="ECO:0000259" key="2">
    <source>
        <dbReference type="Pfam" id="PF22650"/>
    </source>
</evidence>
<feature type="compositionally biased region" description="Low complexity" evidence="1">
    <location>
        <begin position="42"/>
        <end position="55"/>
    </location>
</feature>
<dbReference type="SUPFAM" id="SSF54593">
    <property type="entry name" value="Glyoxalase/Bleomycin resistance protein/Dihydroxybiphenyl dioxygenase"/>
    <property type="match status" value="1"/>
</dbReference>
<keyword evidence="4" id="KW-1185">Reference proteome</keyword>